<dbReference type="GO" id="GO:1990189">
    <property type="term" value="F:protein N-terminal-serine acetyltransferase activity"/>
    <property type="evidence" value="ECO:0007669"/>
    <property type="project" value="TreeGrafter"/>
</dbReference>
<gene>
    <name evidence="2" type="ORF">OXIME_000225</name>
</gene>
<dbReference type="RefSeq" id="WP_393971653.1">
    <property type="nucleotide sequence ID" value="NZ_CP133772.1"/>
</dbReference>
<dbReference type="PANTHER" id="PTHR43441:SF12">
    <property type="entry name" value="RIBOSOMAL N-ACETYLTRANSFERASE YDAF-RELATED"/>
    <property type="match status" value="1"/>
</dbReference>
<dbReference type="Pfam" id="PF13302">
    <property type="entry name" value="Acetyltransf_3"/>
    <property type="match status" value="1"/>
</dbReference>
<dbReference type="PANTHER" id="PTHR43441">
    <property type="entry name" value="RIBOSOMAL-PROTEIN-SERINE ACETYLTRANSFERASE"/>
    <property type="match status" value="1"/>
</dbReference>
<dbReference type="PROSITE" id="PS51186">
    <property type="entry name" value="GNAT"/>
    <property type="match status" value="1"/>
</dbReference>
<dbReference type="GO" id="GO:0008999">
    <property type="term" value="F:protein-N-terminal-alanine acetyltransferase activity"/>
    <property type="evidence" value="ECO:0007669"/>
    <property type="project" value="TreeGrafter"/>
</dbReference>
<evidence type="ECO:0000313" key="2">
    <source>
        <dbReference type="EMBL" id="WYX99688.1"/>
    </source>
</evidence>
<organism evidence="2 3">
    <name type="scientific">Oxyplasma meridianum</name>
    <dbReference type="NCBI Taxonomy" id="3073602"/>
    <lineage>
        <taxon>Archaea</taxon>
        <taxon>Methanobacteriati</taxon>
        <taxon>Thermoplasmatota</taxon>
        <taxon>Thermoplasmata</taxon>
        <taxon>Thermoplasmatales</taxon>
        <taxon>Thermoplasmataceae</taxon>
        <taxon>Oxyplasma</taxon>
    </lineage>
</organism>
<dbReference type="SUPFAM" id="SSF55729">
    <property type="entry name" value="Acyl-CoA N-acyltransferases (Nat)"/>
    <property type="match status" value="1"/>
</dbReference>
<accession>A0AAX4NF04</accession>
<dbReference type="KEGG" id="omr:OXIME_000225"/>
<protein>
    <submittedName>
        <fullName evidence="2">GNAT family protein</fullName>
    </submittedName>
</protein>
<dbReference type="InterPro" id="IPR000182">
    <property type="entry name" value="GNAT_dom"/>
</dbReference>
<dbReference type="GO" id="GO:0005737">
    <property type="term" value="C:cytoplasm"/>
    <property type="evidence" value="ECO:0007669"/>
    <property type="project" value="TreeGrafter"/>
</dbReference>
<evidence type="ECO:0000313" key="3">
    <source>
        <dbReference type="Proteomes" id="UP001451606"/>
    </source>
</evidence>
<dbReference type="InterPro" id="IPR051908">
    <property type="entry name" value="Ribosomal_N-acetyltransferase"/>
</dbReference>
<dbReference type="Gene3D" id="3.40.630.30">
    <property type="match status" value="1"/>
</dbReference>
<feature type="domain" description="N-acetyltransferase" evidence="1">
    <location>
        <begin position="12"/>
        <end position="178"/>
    </location>
</feature>
<dbReference type="Proteomes" id="UP001451606">
    <property type="component" value="Chromosome"/>
</dbReference>
<keyword evidence="3" id="KW-1185">Reference proteome</keyword>
<reference evidence="2 3" key="1">
    <citation type="submission" date="2023-09" db="EMBL/GenBank/DDBJ databases">
        <authorList>
            <person name="Golyshina O.V."/>
            <person name="Lunev E.A."/>
            <person name="Bargiela R."/>
            <person name="Gaines M.C."/>
            <person name="Daum B."/>
            <person name="Bale N.J."/>
            <person name="Koenen M."/>
            <person name="Sinninghe Damst J.S."/>
            <person name="Yakimov M."/>
            <person name="Golyshin P.N."/>
        </authorList>
    </citation>
    <scope>NUCLEOTIDE SEQUENCE [LARGE SCALE GENOMIC DNA]</scope>
    <source>
        <strain evidence="2 3">M1</strain>
    </source>
</reference>
<dbReference type="GeneID" id="95966949"/>
<proteinExistence type="predicted"/>
<name>A0AAX4NF04_9ARCH</name>
<dbReference type="AlphaFoldDB" id="A0AAX4NF04"/>
<sequence>MDTLELKVSNDITLRNLKMEDVLDLFDLVDRSREYLGEWLPWVKNVVDVDSELAFIKDSMQRMEFGLGIDLGIWFKRTLVGVIGFNNIDLRNKKGSIGYFLGERYQGGGIMISSCRTLVNYGFHKLNLHKIVIRCATENIKSIRIPEKLGFILEGTLREEELLTKGYVDHYYYGITRKEWDQVGTIVE</sequence>
<dbReference type="EMBL" id="CP133772">
    <property type="protein sequence ID" value="WYX99688.1"/>
    <property type="molecule type" value="Genomic_DNA"/>
</dbReference>
<dbReference type="InterPro" id="IPR016181">
    <property type="entry name" value="Acyl_CoA_acyltransferase"/>
</dbReference>
<evidence type="ECO:0000259" key="1">
    <source>
        <dbReference type="PROSITE" id="PS51186"/>
    </source>
</evidence>